<name>A0ABQ5N4N5_9CLOT</name>
<feature type="transmembrane region" description="Helical" evidence="6">
    <location>
        <begin position="370"/>
        <end position="390"/>
    </location>
</feature>
<dbReference type="InterPro" id="IPR036259">
    <property type="entry name" value="MFS_trans_sf"/>
</dbReference>
<evidence type="ECO:0000313" key="9">
    <source>
        <dbReference type="Proteomes" id="UP001208567"/>
    </source>
</evidence>
<dbReference type="InterPro" id="IPR005829">
    <property type="entry name" value="Sugar_transporter_CS"/>
</dbReference>
<evidence type="ECO:0000256" key="5">
    <source>
        <dbReference type="ARBA" id="ARBA00023136"/>
    </source>
</evidence>
<dbReference type="SUPFAM" id="SSF103473">
    <property type="entry name" value="MFS general substrate transporter"/>
    <property type="match status" value="1"/>
</dbReference>
<dbReference type="PROSITE" id="PS00216">
    <property type="entry name" value="SUGAR_TRANSPORT_1"/>
    <property type="match status" value="1"/>
</dbReference>
<feature type="transmembrane region" description="Helical" evidence="6">
    <location>
        <begin position="142"/>
        <end position="159"/>
    </location>
</feature>
<evidence type="ECO:0000313" key="8">
    <source>
        <dbReference type="EMBL" id="GLC30084.1"/>
    </source>
</evidence>
<feature type="transmembrane region" description="Helical" evidence="6">
    <location>
        <begin position="219"/>
        <end position="240"/>
    </location>
</feature>
<evidence type="ECO:0000256" key="3">
    <source>
        <dbReference type="ARBA" id="ARBA00022692"/>
    </source>
</evidence>
<keyword evidence="3 6" id="KW-0812">Transmembrane</keyword>
<dbReference type="InterPro" id="IPR053160">
    <property type="entry name" value="MFS_DHA3_Transporter"/>
</dbReference>
<evidence type="ECO:0000256" key="4">
    <source>
        <dbReference type="ARBA" id="ARBA00022989"/>
    </source>
</evidence>
<keyword evidence="2" id="KW-0813">Transport</keyword>
<feature type="transmembrane region" description="Helical" evidence="6">
    <location>
        <begin position="252"/>
        <end position="272"/>
    </location>
</feature>
<dbReference type="PROSITE" id="PS50850">
    <property type="entry name" value="MFS"/>
    <property type="match status" value="1"/>
</dbReference>
<keyword evidence="4 6" id="KW-1133">Transmembrane helix</keyword>
<dbReference type="Pfam" id="PF07690">
    <property type="entry name" value="MFS_1"/>
    <property type="match status" value="1"/>
</dbReference>
<evidence type="ECO:0000256" key="6">
    <source>
        <dbReference type="SAM" id="Phobius"/>
    </source>
</evidence>
<dbReference type="EMBL" id="BRXR01000001">
    <property type="protein sequence ID" value="GLC30084.1"/>
    <property type="molecule type" value="Genomic_DNA"/>
</dbReference>
<sequence length="404" mass="45118">MEHNVQLRKNINKNYVFVLLQNIDLTRGIWMIYLASKGMSLTQLGLLETIFHITSFTMEVPTGAVADIFGRKISRILGRIFSLVSVILLLAANSFLWFAISFVFTALSYNLESGAGDALVYDSLKEIGEEHSYMKISGRKEFFYQIASVISFFVGGYLATKSYNIAFVLTIVIASINIMQSFTFKEPSIGRIEAKGDNKNIFVKQLKASIKVIIDKPKIGFLIIFTEIVMAFCTCIFFYLQNYLKGDGYSEAVIGIIYAVSSLGSALVATQVHRIEKKIKEQGLLLLIPLVAVACIWGVALSSFHYIFFIVLMLMEGILYVSISDYINKMIPSENRATILSFSSMVFSFFMITLFPFIGMIGDRYSLSVAFKALGSLGSVLVIINSYTLLVKVNKKSAESTEKL</sequence>
<proteinExistence type="predicted"/>
<dbReference type="Proteomes" id="UP001208567">
    <property type="component" value="Unassembled WGS sequence"/>
</dbReference>
<evidence type="ECO:0000256" key="2">
    <source>
        <dbReference type="ARBA" id="ARBA00022448"/>
    </source>
</evidence>
<dbReference type="InterPro" id="IPR020846">
    <property type="entry name" value="MFS_dom"/>
</dbReference>
<reference evidence="8 9" key="1">
    <citation type="journal article" date="2024" name="Int. J. Syst. Evol. Microbiol.">
        <title>Clostridium omnivorum sp. nov., isolated from anoxic soil under the treatment of reductive soil disinfestation.</title>
        <authorList>
            <person name="Ueki A."/>
            <person name="Tonouchi A."/>
            <person name="Kaku N."/>
            <person name="Honma S."/>
            <person name="Ueki K."/>
        </authorList>
    </citation>
    <scope>NUCLEOTIDE SEQUENCE [LARGE SCALE GENOMIC DNA]</scope>
    <source>
        <strain evidence="8 9">E14</strain>
    </source>
</reference>
<feature type="transmembrane region" description="Helical" evidence="6">
    <location>
        <begin position="306"/>
        <end position="327"/>
    </location>
</feature>
<dbReference type="InterPro" id="IPR011701">
    <property type="entry name" value="MFS"/>
</dbReference>
<feature type="domain" description="Major facilitator superfamily (MFS) profile" evidence="7">
    <location>
        <begin position="1"/>
        <end position="396"/>
    </location>
</feature>
<dbReference type="PANTHER" id="PTHR23530">
    <property type="entry name" value="TRANSPORT PROTEIN-RELATED"/>
    <property type="match status" value="1"/>
</dbReference>
<comment type="subcellular location">
    <subcellularLocation>
        <location evidence="1">Cell membrane</location>
        <topology evidence="1">Multi-pass membrane protein</topology>
    </subcellularLocation>
</comment>
<keyword evidence="9" id="KW-1185">Reference proteome</keyword>
<dbReference type="RefSeq" id="WP_264849350.1">
    <property type="nucleotide sequence ID" value="NZ_BRXR01000001.1"/>
</dbReference>
<keyword evidence="5 6" id="KW-0472">Membrane</keyword>
<accession>A0ABQ5N4N5</accession>
<evidence type="ECO:0000256" key="1">
    <source>
        <dbReference type="ARBA" id="ARBA00004651"/>
    </source>
</evidence>
<gene>
    <name evidence="8" type="ORF">bsdE14_14940</name>
</gene>
<feature type="transmembrane region" description="Helical" evidence="6">
    <location>
        <begin position="339"/>
        <end position="358"/>
    </location>
</feature>
<feature type="transmembrane region" description="Helical" evidence="6">
    <location>
        <begin position="80"/>
        <end position="104"/>
    </location>
</feature>
<organism evidence="8 9">
    <name type="scientific">Clostridium omnivorum</name>
    <dbReference type="NCBI Taxonomy" id="1604902"/>
    <lineage>
        <taxon>Bacteria</taxon>
        <taxon>Bacillati</taxon>
        <taxon>Bacillota</taxon>
        <taxon>Clostridia</taxon>
        <taxon>Eubacteriales</taxon>
        <taxon>Clostridiaceae</taxon>
        <taxon>Clostridium</taxon>
    </lineage>
</organism>
<feature type="transmembrane region" description="Helical" evidence="6">
    <location>
        <begin position="284"/>
        <end position="300"/>
    </location>
</feature>
<evidence type="ECO:0000259" key="7">
    <source>
        <dbReference type="PROSITE" id="PS50850"/>
    </source>
</evidence>
<protein>
    <submittedName>
        <fullName evidence="8">MFS transporter</fullName>
    </submittedName>
</protein>
<dbReference type="PANTHER" id="PTHR23530:SF1">
    <property type="entry name" value="PERMEASE, MAJOR FACILITATOR SUPERFAMILY-RELATED"/>
    <property type="match status" value="1"/>
</dbReference>
<comment type="caution">
    <text evidence="8">The sequence shown here is derived from an EMBL/GenBank/DDBJ whole genome shotgun (WGS) entry which is preliminary data.</text>
</comment>
<dbReference type="Gene3D" id="1.20.1250.20">
    <property type="entry name" value="MFS general substrate transporter like domains"/>
    <property type="match status" value="1"/>
</dbReference>